<dbReference type="EMBL" id="JAWDGP010001864">
    <property type="protein sequence ID" value="KAK3787486.1"/>
    <property type="molecule type" value="Genomic_DNA"/>
</dbReference>
<proteinExistence type="predicted"/>
<organism evidence="2 3">
    <name type="scientific">Elysia crispata</name>
    <name type="common">lettuce slug</name>
    <dbReference type="NCBI Taxonomy" id="231223"/>
    <lineage>
        <taxon>Eukaryota</taxon>
        <taxon>Metazoa</taxon>
        <taxon>Spiralia</taxon>
        <taxon>Lophotrochozoa</taxon>
        <taxon>Mollusca</taxon>
        <taxon>Gastropoda</taxon>
        <taxon>Heterobranchia</taxon>
        <taxon>Euthyneura</taxon>
        <taxon>Panpulmonata</taxon>
        <taxon>Sacoglossa</taxon>
        <taxon>Placobranchoidea</taxon>
        <taxon>Plakobranchidae</taxon>
        <taxon>Elysia</taxon>
    </lineage>
</organism>
<feature type="domain" description="Helitron helicase-like" evidence="1">
    <location>
        <begin position="1"/>
        <end position="80"/>
    </location>
</feature>
<dbReference type="InterPro" id="IPR025476">
    <property type="entry name" value="Helitron_helicase-like"/>
</dbReference>
<sequence length="113" mass="13074">MSIVRQHDKPDTFITFTCNPEWPKIKSACHRPDLSCRVFQLKYTALMDDILKKEILGTVKAHTANTEFQKRGLPHAHILLIMDREHEPITPAIIDEIVSSEIPDRNKNPLLYQ</sequence>
<evidence type="ECO:0000313" key="3">
    <source>
        <dbReference type="Proteomes" id="UP001283361"/>
    </source>
</evidence>
<evidence type="ECO:0000259" key="1">
    <source>
        <dbReference type="Pfam" id="PF14214"/>
    </source>
</evidence>
<dbReference type="AlphaFoldDB" id="A0AAE1DY94"/>
<dbReference type="Pfam" id="PF14214">
    <property type="entry name" value="Helitron_like_N"/>
    <property type="match status" value="1"/>
</dbReference>
<accession>A0AAE1DY94</accession>
<keyword evidence="3" id="KW-1185">Reference proteome</keyword>
<protein>
    <recommendedName>
        <fullName evidence="1">Helitron helicase-like domain-containing protein</fullName>
    </recommendedName>
</protein>
<comment type="caution">
    <text evidence="2">The sequence shown here is derived from an EMBL/GenBank/DDBJ whole genome shotgun (WGS) entry which is preliminary data.</text>
</comment>
<name>A0AAE1DY94_9GAST</name>
<dbReference type="Proteomes" id="UP001283361">
    <property type="component" value="Unassembled WGS sequence"/>
</dbReference>
<reference evidence="2" key="1">
    <citation type="journal article" date="2023" name="G3 (Bethesda)">
        <title>A reference genome for the long-term kleptoplast-retaining sea slug Elysia crispata morphotype clarki.</title>
        <authorList>
            <person name="Eastman K.E."/>
            <person name="Pendleton A.L."/>
            <person name="Shaikh M.A."/>
            <person name="Suttiyut T."/>
            <person name="Ogas R."/>
            <person name="Tomko P."/>
            <person name="Gavelis G."/>
            <person name="Widhalm J.R."/>
            <person name="Wisecaver J.H."/>
        </authorList>
    </citation>
    <scope>NUCLEOTIDE SEQUENCE</scope>
    <source>
        <strain evidence="2">ECLA1</strain>
    </source>
</reference>
<evidence type="ECO:0000313" key="2">
    <source>
        <dbReference type="EMBL" id="KAK3787486.1"/>
    </source>
</evidence>
<gene>
    <name evidence="2" type="ORF">RRG08_025749</name>
</gene>